<accession>A0A0F9JWM3</accession>
<gene>
    <name evidence="1" type="ORF">LCGC14_1775910</name>
</gene>
<organism evidence="1">
    <name type="scientific">marine sediment metagenome</name>
    <dbReference type="NCBI Taxonomy" id="412755"/>
    <lineage>
        <taxon>unclassified sequences</taxon>
        <taxon>metagenomes</taxon>
        <taxon>ecological metagenomes</taxon>
    </lineage>
</organism>
<protein>
    <submittedName>
        <fullName evidence="1">Uncharacterized protein</fullName>
    </submittedName>
</protein>
<comment type="caution">
    <text evidence="1">The sequence shown here is derived from an EMBL/GenBank/DDBJ whole genome shotgun (WGS) entry which is preliminary data.</text>
</comment>
<dbReference type="AlphaFoldDB" id="A0A0F9JWM3"/>
<dbReference type="EMBL" id="LAZR01016718">
    <property type="protein sequence ID" value="KKM03293.1"/>
    <property type="molecule type" value="Genomic_DNA"/>
</dbReference>
<proteinExistence type="predicted"/>
<evidence type="ECO:0000313" key="1">
    <source>
        <dbReference type="EMBL" id="KKM03293.1"/>
    </source>
</evidence>
<sequence length="81" mass="9129">MRKNIVTASGAKYSVTPNGRVTRERGETNINHTHLNRQYSEGYLITDYNLVSEGASFMWYAFVGDVADLIKTSTIVSVREQ</sequence>
<name>A0A0F9JWM3_9ZZZZ</name>
<reference evidence="1" key="1">
    <citation type="journal article" date="2015" name="Nature">
        <title>Complex archaea that bridge the gap between prokaryotes and eukaryotes.</title>
        <authorList>
            <person name="Spang A."/>
            <person name="Saw J.H."/>
            <person name="Jorgensen S.L."/>
            <person name="Zaremba-Niedzwiedzka K."/>
            <person name="Martijn J."/>
            <person name="Lind A.E."/>
            <person name="van Eijk R."/>
            <person name="Schleper C."/>
            <person name="Guy L."/>
            <person name="Ettema T.J."/>
        </authorList>
    </citation>
    <scope>NUCLEOTIDE SEQUENCE</scope>
</reference>